<reference evidence="2 3" key="1">
    <citation type="submission" date="2017-08" db="EMBL/GenBank/DDBJ databases">
        <title>Burning lignite coal seam in the remote Altai Mountains harbors a hydrogen-driven thermophilic microbial community.</title>
        <authorList>
            <person name="Kadnikov V.V."/>
            <person name="Mardanov A.V."/>
            <person name="Ivasenko D."/>
            <person name="Beletsky A.V."/>
            <person name="Karnachuk O.V."/>
            <person name="Ravin N.V."/>
        </authorList>
    </citation>
    <scope>NUCLEOTIDE SEQUENCE [LARGE SCALE GENOMIC DNA]</scope>
    <source>
        <strain evidence="2">AL33</strain>
    </source>
</reference>
<protein>
    <submittedName>
        <fullName evidence="2">Uncharacterized protein</fullName>
    </submittedName>
</protein>
<sequence length="70" mass="6652">MRSLSPQLRASPPAFASVFGLSEGGDEGSAGVRGKDAAASRRGWAPAGQAPAKGTPAEVGAGKSGAGGDG</sequence>
<accession>A0A2T5G836</accession>
<organism evidence="2 3">
    <name type="scientific">Hydrogenibacillus schlegelii</name>
    <name type="common">Bacillus schlegelii</name>
    <dbReference type="NCBI Taxonomy" id="1484"/>
    <lineage>
        <taxon>Bacteria</taxon>
        <taxon>Bacillati</taxon>
        <taxon>Bacillota</taxon>
        <taxon>Bacilli</taxon>
        <taxon>Bacillales</taxon>
        <taxon>Bacillales Family X. Incertae Sedis</taxon>
        <taxon>Hydrogenibacillus</taxon>
    </lineage>
</organism>
<dbReference type="AlphaFoldDB" id="A0A2T5G836"/>
<proteinExistence type="predicted"/>
<comment type="caution">
    <text evidence="2">The sequence shown here is derived from an EMBL/GenBank/DDBJ whole genome shotgun (WGS) entry which is preliminary data.</text>
</comment>
<name>A0A2T5G836_HYDSH</name>
<evidence type="ECO:0000313" key="3">
    <source>
        <dbReference type="Proteomes" id="UP000244180"/>
    </source>
</evidence>
<evidence type="ECO:0000313" key="2">
    <source>
        <dbReference type="EMBL" id="PTQ52347.1"/>
    </source>
</evidence>
<feature type="region of interest" description="Disordered" evidence="1">
    <location>
        <begin position="20"/>
        <end position="70"/>
    </location>
</feature>
<dbReference type="Proteomes" id="UP000244180">
    <property type="component" value="Unassembled WGS sequence"/>
</dbReference>
<dbReference type="EMBL" id="PEBV01000025">
    <property type="protein sequence ID" value="PTQ52347.1"/>
    <property type="molecule type" value="Genomic_DNA"/>
</dbReference>
<gene>
    <name evidence="2" type="ORF">HSCHL_0398</name>
</gene>
<evidence type="ECO:0000256" key="1">
    <source>
        <dbReference type="SAM" id="MobiDB-lite"/>
    </source>
</evidence>